<keyword evidence="1" id="KW-0812">Transmembrane</keyword>
<dbReference type="PANTHER" id="PTHR15907">
    <property type="entry name" value="DUF614 FAMILY PROTEIN-RELATED"/>
    <property type="match status" value="1"/>
</dbReference>
<evidence type="ECO:0008006" key="3">
    <source>
        <dbReference type="Google" id="ProtNLM"/>
    </source>
</evidence>
<sequence>MSEKQTLLPTATATIVVDSSTGKWRDGLCNIFSHCFKPVCLKTWFCSSCLLGQVMSRVGLDTTANPTSPDVAKKTFCRIFTIFFAYFVTMAILDSTFPKKEVCEDEFCYSVFENESVTTSVNLLKFVVGLYFLIITCKTRKYIREKNQIPGNECEDLVCAWCCNCCTIGQMARHTADYDTEVDEFFTFDGLQEKPPEAEAVQIMA</sequence>
<proteinExistence type="predicted"/>
<dbReference type="Pfam" id="PF04749">
    <property type="entry name" value="PLAC8"/>
    <property type="match status" value="1"/>
</dbReference>
<keyword evidence="1" id="KW-0472">Membrane</keyword>
<feature type="transmembrane region" description="Helical" evidence="1">
    <location>
        <begin position="117"/>
        <end position="137"/>
    </location>
</feature>
<evidence type="ECO:0000256" key="1">
    <source>
        <dbReference type="SAM" id="Phobius"/>
    </source>
</evidence>
<organism evidence="2">
    <name type="scientific">Corethron hystrix</name>
    <dbReference type="NCBI Taxonomy" id="216773"/>
    <lineage>
        <taxon>Eukaryota</taxon>
        <taxon>Sar</taxon>
        <taxon>Stramenopiles</taxon>
        <taxon>Ochrophyta</taxon>
        <taxon>Bacillariophyta</taxon>
        <taxon>Coscinodiscophyceae</taxon>
        <taxon>Corethrophycidae</taxon>
        <taxon>Corethrales</taxon>
        <taxon>Corethraceae</taxon>
        <taxon>Corethron</taxon>
    </lineage>
</organism>
<dbReference type="EMBL" id="HBFR01013625">
    <property type="protein sequence ID" value="CAD8882725.1"/>
    <property type="molecule type" value="Transcribed_RNA"/>
</dbReference>
<keyword evidence="1" id="KW-1133">Transmembrane helix</keyword>
<protein>
    <recommendedName>
        <fullName evidence="3">PLAC8 family protein</fullName>
    </recommendedName>
</protein>
<accession>A0A7S1BDQ8</accession>
<dbReference type="AlphaFoldDB" id="A0A7S1BDQ8"/>
<evidence type="ECO:0000313" key="2">
    <source>
        <dbReference type="EMBL" id="CAD8882725.1"/>
    </source>
</evidence>
<feature type="transmembrane region" description="Helical" evidence="1">
    <location>
        <begin position="76"/>
        <end position="97"/>
    </location>
</feature>
<dbReference type="NCBIfam" id="TIGR01571">
    <property type="entry name" value="A_thal_Cys_rich"/>
    <property type="match status" value="1"/>
</dbReference>
<dbReference type="InterPro" id="IPR006461">
    <property type="entry name" value="PLAC_motif_containing"/>
</dbReference>
<name>A0A7S1BDQ8_9STRA</name>
<gene>
    <name evidence="2" type="ORF">CHYS00102_LOCUS9920</name>
</gene>
<reference evidence="2" key="1">
    <citation type="submission" date="2021-01" db="EMBL/GenBank/DDBJ databases">
        <authorList>
            <person name="Corre E."/>
            <person name="Pelletier E."/>
            <person name="Niang G."/>
            <person name="Scheremetjew M."/>
            <person name="Finn R."/>
            <person name="Kale V."/>
            <person name="Holt S."/>
            <person name="Cochrane G."/>
            <person name="Meng A."/>
            <person name="Brown T."/>
            <person name="Cohen L."/>
        </authorList>
    </citation>
    <scope>NUCLEOTIDE SEQUENCE</scope>
    <source>
        <strain evidence="2">308</strain>
    </source>
</reference>